<keyword evidence="5" id="KW-0255">Endonuclease</keyword>
<evidence type="ECO:0000259" key="4">
    <source>
        <dbReference type="Pfam" id="PF01420"/>
    </source>
</evidence>
<dbReference type="PANTHER" id="PTHR43140:SF1">
    <property type="entry name" value="TYPE I RESTRICTION ENZYME ECOKI SPECIFICITY SUBUNIT"/>
    <property type="match status" value="1"/>
</dbReference>
<accession>A0ABT7NSR5</accession>
<dbReference type="Pfam" id="PF01420">
    <property type="entry name" value="Methylase_S"/>
    <property type="match status" value="2"/>
</dbReference>
<comment type="caution">
    <text evidence="5">The sequence shown here is derived from an EMBL/GenBank/DDBJ whole genome shotgun (WGS) entry which is preliminary data.</text>
</comment>
<dbReference type="GO" id="GO:0004519">
    <property type="term" value="F:endonuclease activity"/>
    <property type="evidence" value="ECO:0007669"/>
    <property type="project" value="UniProtKB-KW"/>
</dbReference>
<dbReference type="InterPro" id="IPR044946">
    <property type="entry name" value="Restrct_endonuc_typeI_TRD_sf"/>
</dbReference>
<protein>
    <submittedName>
        <fullName evidence="5">Restriction endonuclease subunit S</fullName>
    </submittedName>
</protein>
<keyword evidence="5" id="KW-0378">Hydrolase</keyword>
<dbReference type="SUPFAM" id="SSF116734">
    <property type="entry name" value="DNA methylase specificity domain"/>
    <property type="match status" value="2"/>
</dbReference>
<name>A0ABT7NSR5_9SPHI</name>
<dbReference type="Gene3D" id="3.90.220.20">
    <property type="entry name" value="DNA methylase specificity domains"/>
    <property type="match status" value="2"/>
</dbReference>
<dbReference type="InterPro" id="IPR051212">
    <property type="entry name" value="Type-I_RE_S_subunit"/>
</dbReference>
<reference evidence="5" key="2">
    <citation type="journal article" date="2022" name="Sci. Total Environ.">
        <title>Prevalence, transmission, and molecular epidemiology of tet(X)-positive bacteria among humans, animals, and environmental niches in China: An epidemiological, and genomic-based study.</title>
        <authorList>
            <person name="Dong N."/>
            <person name="Zeng Y."/>
            <person name="Cai C."/>
            <person name="Sun C."/>
            <person name="Lu J."/>
            <person name="Liu C."/>
            <person name="Zhou H."/>
            <person name="Sun Q."/>
            <person name="Shu L."/>
            <person name="Wang H."/>
            <person name="Wang Y."/>
            <person name="Wang S."/>
            <person name="Wu C."/>
            <person name="Chan E.W."/>
            <person name="Chen G."/>
            <person name="Shen Z."/>
            <person name="Chen S."/>
            <person name="Zhang R."/>
        </authorList>
    </citation>
    <scope>NUCLEOTIDE SEQUENCE</scope>
    <source>
        <strain evidence="5">R1692</strain>
    </source>
</reference>
<proteinExistence type="inferred from homology"/>
<evidence type="ECO:0000256" key="3">
    <source>
        <dbReference type="ARBA" id="ARBA00023125"/>
    </source>
</evidence>
<dbReference type="CDD" id="cd17284">
    <property type="entry name" value="RMtype1_S_Cbo7060ORF11580P_TRD2-CR2_like"/>
    <property type="match status" value="1"/>
</dbReference>
<keyword evidence="3" id="KW-0238">DNA-binding</keyword>
<dbReference type="CDD" id="cd17268">
    <property type="entry name" value="RMtype1_S_Ara36733I_TRD1-CR1_like"/>
    <property type="match status" value="1"/>
</dbReference>
<comment type="similarity">
    <text evidence="1">Belongs to the type-I restriction system S methylase family.</text>
</comment>
<reference evidence="5" key="1">
    <citation type="submission" date="2020-06" db="EMBL/GenBank/DDBJ databases">
        <authorList>
            <person name="Dong N."/>
        </authorList>
    </citation>
    <scope>NUCLEOTIDE SEQUENCE</scope>
    <source>
        <strain evidence="5">R1692</strain>
    </source>
</reference>
<feature type="domain" description="Type I restriction modification DNA specificity" evidence="4">
    <location>
        <begin position="39"/>
        <end position="184"/>
    </location>
</feature>
<evidence type="ECO:0000256" key="2">
    <source>
        <dbReference type="ARBA" id="ARBA00022747"/>
    </source>
</evidence>
<feature type="domain" description="Type I restriction modification DNA specificity" evidence="4">
    <location>
        <begin position="206"/>
        <end position="382"/>
    </location>
</feature>
<sequence>MSKIDDLIAQYCPEGVEWKPLKVVCKDFIVPMRDRPKVFDGDIPWCRIEDKEGQYFNKSKSGLCVSEEMVKQMNLKIFPTGTVICSCSASLGSYAINSRPLITNQTFIGLVCGEDLYNKYLLYFMETQTNDLVKLATTGTIPYISRKKFEELIIPIPPLPVQEEIVSVLDKFTALEAELEVELEARTRQYEYYRNQLLSFEGAAVEWKALGEVGEFIRGKRFVRTDMVEDGFPCIHYGEMYTHYNIYATESKSFIRAEQAGKLRKAKKGDVVIVAAGETIDDIGKATAWLGESEVVTHDACFTFRSSLNPKFVAYFSRTKLFHNQIKKHISSGKISAINSKGLEKAKIPIPPIEEQERIVAILDKFDALVNDISTGLPAEIQARRQQYEYYRGKLLTFEPLSA</sequence>
<keyword evidence="6" id="KW-1185">Reference proteome</keyword>
<gene>
    <name evidence="5" type="ORF">HX018_18395</name>
</gene>
<keyword evidence="5" id="KW-0540">Nuclease</keyword>
<evidence type="ECO:0000256" key="1">
    <source>
        <dbReference type="ARBA" id="ARBA00010923"/>
    </source>
</evidence>
<organism evidence="5 6">
    <name type="scientific">Sphingobacterium hotanense</name>
    <dbReference type="NCBI Taxonomy" id="649196"/>
    <lineage>
        <taxon>Bacteria</taxon>
        <taxon>Pseudomonadati</taxon>
        <taxon>Bacteroidota</taxon>
        <taxon>Sphingobacteriia</taxon>
        <taxon>Sphingobacteriales</taxon>
        <taxon>Sphingobacteriaceae</taxon>
        <taxon>Sphingobacterium</taxon>
    </lineage>
</organism>
<evidence type="ECO:0000313" key="6">
    <source>
        <dbReference type="Proteomes" id="UP001170954"/>
    </source>
</evidence>
<keyword evidence="2" id="KW-0680">Restriction system</keyword>
<evidence type="ECO:0000313" key="5">
    <source>
        <dbReference type="EMBL" id="MDM1050211.1"/>
    </source>
</evidence>
<dbReference type="EMBL" id="JACAGK010000078">
    <property type="protein sequence ID" value="MDM1050211.1"/>
    <property type="molecule type" value="Genomic_DNA"/>
</dbReference>
<dbReference type="InterPro" id="IPR000055">
    <property type="entry name" value="Restrct_endonuc_typeI_TRD"/>
</dbReference>
<dbReference type="PANTHER" id="PTHR43140">
    <property type="entry name" value="TYPE-1 RESTRICTION ENZYME ECOKI SPECIFICITY PROTEIN"/>
    <property type="match status" value="1"/>
</dbReference>
<dbReference type="Proteomes" id="UP001170954">
    <property type="component" value="Unassembled WGS sequence"/>
</dbReference>